<dbReference type="InterPro" id="IPR003358">
    <property type="entry name" value="tRNA_(Gua-N-7)_MeTrfase_Trmb"/>
</dbReference>
<dbReference type="eggNOG" id="COG0220">
    <property type="taxonomic scope" value="Bacteria"/>
</dbReference>
<keyword evidence="4 7" id="KW-0808">Transferase</keyword>
<feature type="binding site" evidence="7">
    <location>
        <position position="142"/>
    </location>
    <ligand>
        <name>substrate</name>
    </ligand>
</feature>
<gene>
    <name evidence="7" type="primary">trmB</name>
    <name evidence="8" type="ordered locus">Mnod_5907</name>
</gene>
<feature type="binding site" evidence="7">
    <location>
        <begin position="212"/>
        <end position="215"/>
    </location>
    <ligand>
        <name>substrate</name>
    </ligand>
</feature>
<dbReference type="SUPFAM" id="SSF53335">
    <property type="entry name" value="S-adenosyl-L-methionine-dependent methyltransferases"/>
    <property type="match status" value="1"/>
</dbReference>
<evidence type="ECO:0000256" key="7">
    <source>
        <dbReference type="HAMAP-Rule" id="MF_01057"/>
    </source>
</evidence>
<dbReference type="PROSITE" id="PS51625">
    <property type="entry name" value="SAM_MT_TRMB"/>
    <property type="match status" value="1"/>
</dbReference>
<comment type="catalytic activity">
    <reaction evidence="1 7">
        <text>guanosine(46) in tRNA + S-adenosyl-L-methionine = N(7)-methylguanosine(46) in tRNA + S-adenosyl-L-homocysteine</text>
        <dbReference type="Rhea" id="RHEA:42708"/>
        <dbReference type="Rhea" id="RHEA-COMP:10188"/>
        <dbReference type="Rhea" id="RHEA-COMP:10189"/>
        <dbReference type="ChEBI" id="CHEBI:57856"/>
        <dbReference type="ChEBI" id="CHEBI:59789"/>
        <dbReference type="ChEBI" id="CHEBI:74269"/>
        <dbReference type="ChEBI" id="CHEBI:74480"/>
        <dbReference type="EC" id="2.1.1.33"/>
    </reaction>
</comment>
<evidence type="ECO:0000256" key="4">
    <source>
        <dbReference type="ARBA" id="ARBA00022679"/>
    </source>
</evidence>
<evidence type="ECO:0000256" key="5">
    <source>
        <dbReference type="ARBA" id="ARBA00022691"/>
    </source>
</evidence>
<dbReference type="Pfam" id="PF02390">
    <property type="entry name" value="Methyltransf_4"/>
    <property type="match status" value="1"/>
</dbReference>
<evidence type="ECO:0000313" key="9">
    <source>
        <dbReference type="Proteomes" id="UP000008207"/>
    </source>
</evidence>
<sequence length="233" mass="26261">MTDDDTDAAPERGRAFYGRRKGKRLRAGQEERIAALLPRLRVPAEGPLDPAALFPHPVSALWLEIGFGGGEHLAAQARAHPEIGFIGCEPFVNGVAKLLRRVDDDGLANVRLWDRDAMELLPRLPDASVERVFLLYPDPWPKRRQRKRRFVSNESLAEIARVLAPGGSFRFASDIDDYAGWTLVRAARAPHLRWTAERATDWTTPWADWPGTRYEAKAIAQGRRPSYLTFARV</sequence>
<dbReference type="AlphaFoldDB" id="B8IST6"/>
<dbReference type="EMBL" id="CP001349">
    <property type="protein sequence ID" value="ACL60735.1"/>
    <property type="molecule type" value="Genomic_DNA"/>
</dbReference>
<proteinExistence type="inferred from homology"/>
<feature type="binding site" evidence="7">
    <location>
        <position position="116"/>
    </location>
    <ligand>
        <name>S-adenosyl-L-methionine</name>
        <dbReference type="ChEBI" id="CHEBI:59789"/>
    </ligand>
</feature>
<dbReference type="PANTHER" id="PTHR23417">
    <property type="entry name" value="3-DEOXY-D-MANNO-OCTULOSONIC-ACID TRANSFERASE/TRNA GUANINE-N 7 - -METHYLTRANSFERASE"/>
    <property type="match status" value="1"/>
</dbReference>
<dbReference type="HOGENOM" id="CLU_050910_0_3_5"/>
<dbReference type="HAMAP" id="MF_01057">
    <property type="entry name" value="tRNA_methyltr_TrmB"/>
    <property type="match status" value="1"/>
</dbReference>
<feature type="binding site" evidence="7">
    <location>
        <position position="138"/>
    </location>
    <ligand>
        <name>S-adenosyl-L-methionine</name>
        <dbReference type="ChEBI" id="CHEBI:59789"/>
    </ligand>
</feature>
<organism evidence="8 9">
    <name type="scientific">Methylobacterium nodulans (strain LMG 21967 / CNCM I-2342 / ORS 2060)</name>
    <dbReference type="NCBI Taxonomy" id="460265"/>
    <lineage>
        <taxon>Bacteria</taxon>
        <taxon>Pseudomonadati</taxon>
        <taxon>Pseudomonadota</taxon>
        <taxon>Alphaproteobacteria</taxon>
        <taxon>Hyphomicrobiales</taxon>
        <taxon>Methylobacteriaceae</taxon>
        <taxon>Methylobacterium</taxon>
    </lineage>
</organism>
<feature type="binding site" evidence="7">
    <location>
        <position position="89"/>
    </location>
    <ligand>
        <name>S-adenosyl-L-methionine</name>
        <dbReference type="ChEBI" id="CHEBI:59789"/>
    </ligand>
</feature>
<evidence type="ECO:0000256" key="2">
    <source>
        <dbReference type="ARBA" id="ARBA00003015"/>
    </source>
</evidence>
<protein>
    <recommendedName>
        <fullName evidence="7">tRNA (guanine-N(7)-)-methyltransferase</fullName>
        <ecNumber evidence="7">2.1.1.33</ecNumber>
    </recommendedName>
    <alternativeName>
        <fullName evidence="7">tRNA (guanine(46)-N(7))-methyltransferase</fullName>
    </alternativeName>
    <alternativeName>
        <fullName evidence="7">tRNA(m7G46)-methyltransferase</fullName>
    </alternativeName>
</protein>
<comment type="similarity">
    <text evidence="7">Belongs to the class I-like SAM-binding methyltransferase superfamily. TrmB family.</text>
</comment>
<name>B8IST6_METNO</name>
<keyword evidence="9" id="KW-1185">Reference proteome</keyword>
<evidence type="ECO:0000313" key="8">
    <source>
        <dbReference type="EMBL" id="ACL60735.1"/>
    </source>
</evidence>
<dbReference type="GO" id="GO:0043527">
    <property type="term" value="C:tRNA methyltransferase complex"/>
    <property type="evidence" value="ECO:0007669"/>
    <property type="project" value="TreeGrafter"/>
</dbReference>
<dbReference type="OrthoDB" id="9802090at2"/>
<dbReference type="Gene3D" id="3.40.50.150">
    <property type="entry name" value="Vaccinia Virus protein VP39"/>
    <property type="match status" value="1"/>
</dbReference>
<dbReference type="UniPathway" id="UPA00989"/>
<dbReference type="KEGG" id="mno:Mnod_5907"/>
<feature type="binding site" evidence="7">
    <location>
        <position position="64"/>
    </location>
    <ligand>
        <name>S-adenosyl-L-methionine</name>
        <dbReference type="ChEBI" id="CHEBI:59789"/>
    </ligand>
</feature>
<accession>B8IST6</accession>
<comment type="caution">
    <text evidence="7">Lacks conserved residue(s) required for the propagation of feature annotation.</text>
</comment>
<keyword evidence="3 7" id="KW-0489">Methyltransferase</keyword>
<dbReference type="NCBIfam" id="TIGR00091">
    <property type="entry name" value="tRNA (guanosine(46)-N7)-methyltransferase TrmB"/>
    <property type="match status" value="1"/>
</dbReference>
<comment type="function">
    <text evidence="2 7">Catalyzes the formation of N(7)-methylguanine at position 46 (m7G46) in tRNA.</text>
</comment>
<evidence type="ECO:0000256" key="1">
    <source>
        <dbReference type="ARBA" id="ARBA00000142"/>
    </source>
</evidence>
<dbReference type="STRING" id="460265.Mnod_5907"/>
<reference evidence="8 9" key="1">
    <citation type="submission" date="2009-01" db="EMBL/GenBank/DDBJ databases">
        <title>Complete sequence of chromosome of Methylobacterium nodulans ORS 2060.</title>
        <authorList>
            <consortium name="US DOE Joint Genome Institute"/>
            <person name="Lucas S."/>
            <person name="Copeland A."/>
            <person name="Lapidus A."/>
            <person name="Glavina del Rio T."/>
            <person name="Dalin E."/>
            <person name="Tice H."/>
            <person name="Bruce D."/>
            <person name="Goodwin L."/>
            <person name="Pitluck S."/>
            <person name="Sims D."/>
            <person name="Brettin T."/>
            <person name="Detter J.C."/>
            <person name="Han C."/>
            <person name="Larimer F."/>
            <person name="Land M."/>
            <person name="Hauser L."/>
            <person name="Kyrpides N."/>
            <person name="Ivanova N."/>
            <person name="Marx C.J."/>
            <person name="Richardson P."/>
        </authorList>
    </citation>
    <scope>NUCLEOTIDE SEQUENCE [LARGE SCALE GENOMIC DNA]</scope>
    <source>
        <strain evidence="9">LMG 21967 / CNCM I-2342 / ORS 2060</strain>
    </source>
</reference>
<dbReference type="EC" id="2.1.1.33" evidence="7"/>
<dbReference type="InterPro" id="IPR029063">
    <property type="entry name" value="SAM-dependent_MTases_sf"/>
</dbReference>
<dbReference type="GO" id="GO:0008176">
    <property type="term" value="F:tRNA (guanine(46)-N7)-methyltransferase activity"/>
    <property type="evidence" value="ECO:0007669"/>
    <property type="project" value="UniProtKB-UniRule"/>
</dbReference>
<evidence type="ECO:0000256" key="6">
    <source>
        <dbReference type="ARBA" id="ARBA00022694"/>
    </source>
</evidence>
<dbReference type="PANTHER" id="PTHR23417:SF14">
    <property type="entry name" value="PENTACOTRIPEPTIDE-REPEAT REGION OF PRORP DOMAIN-CONTAINING PROTEIN"/>
    <property type="match status" value="1"/>
</dbReference>
<dbReference type="InterPro" id="IPR055361">
    <property type="entry name" value="tRNA_methyltr_TrmB_bact"/>
</dbReference>
<dbReference type="RefSeq" id="WP_015932333.1">
    <property type="nucleotide sequence ID" value="NC_011894.1"/>
</dbReference>
<keyword evidence="6 7" id="KW-0819">tRNA processing</keyword>
<dbReference type="CDD" id="cd02440">
    <property type="entry name" value="AdoMet_MTases"/>
    <property type="match status" value="1"/>
</dbReference>
<evidence type="ECO:0000256" key="3">
    <source>
        <dbReference type="ARBA" id="ARBA00022603"/>
    </source>
</evidence>
<feature type="binding site" evidence="7">
    <location>
        <position position="174"/>
    </location>
    <ligand>
        <name>substrate</name>
    </ligand>
</feature>
<comment type="pathway">
    <text evidence="7">tRNA modification; N(7)-methylguanine-tRNA biosynthesis.</text>
</comment>
<dbReference type="Proteomes" id="UP000008207">
    <property type="component" value="Chromosome"/>
</dbReference>
<keyword evidence="5 7" id="KW-0949">S-adenosyl-L-methionine</keyword>